<comment type="caution">
    <text evidence="1">The sequence shown here is derived from an EMBL/GenBank/DDBJ whole genome shotgun (WGS) entry which is preliminary data.</text>
</comment>
<keyword evidence="2" id="KW-1185">Reference proteome</keyword>
<dbReference type="Proteomes" id="UP001310022">
    <property type="component" value="Unassembled WGS sequence"/>
</dbReference>
<accession>A0AAN4VVM4</accession>
<proteinExistence type="predicted"/>
<evidence type="ECO:0000313" key="2">
    <source>
        <dbReference type="Proteomes" id="UP001310022"/>
    </source>
</evidence>
<protein>
    <submittedName>
        <fullName evidence="1">Uncharacterized protein</fullName>
    </submittedName>
</protein>
<gene>
    <name evidence="1" type="ORF">PEDI_14960</name>
</gene>
<organism evidence="1 2">
    <name type="scientific">Persicobacter diffluens</name>
    <dbReference type="NCBI Taxonomy" id="981"/>
    <lineage>
        <taxon>Bacteria</taxon>
        <taxon>Pseudomonadati</taxon>
        <taxon>Bacteroidota</taxon>
        <taxon>Cytophagia</taxon>
        <taxon>Cytophagales</taxon>
        <taxon>Persicobacteraceae</taxon>
        <taxon>Persicobacter</taxon>
    </lineage>
</organism>
<evidence type="ECO:0000313" key="1">
    <source>
        <dbReference type="EMBL" id="GJM60944.1"/>
    </source>
</evidence>
<dbReference type="RefSeq" id="WP_338236587.1">
    <property type="nucleotide sequence ID" value="NZ_BQKE01000001.1"/>
</dbReference>
<dbReference type="EMBL" id="BQKE01000001">
    <property type="protein sequence ID" value="GJM60944.1"/>
    <property type="molecule type" value="Genomic_DNA"/>
</dbReference>
<name>A0AAN4VVM4_9BACT</name>
<dbReference type="AlphaFoldDB" id="A0AAN4VVM4"/>
<sequence length="116" mass="13060">MTMEVTGSQYAYIRFDSRWSFNGTQPIPKLADGFNPISLNGIGAMAIRFKSSEGPANRYMINSDGTQFSFYQNNPNSFGNVTAITNWADDSLPFEQQKSRSRHWLLPGTKTFPPLI</sequence>
<reference evidence="1 2" key="1">
    <citation type="submission" date="2021-12" db="EMBL/GenBank/DDBJ databases">
        <title>Genome sequencing of bacteria with rrn-lacking chromosome and rrn-plasmid.</title>
        <authorList>
            <person name="Anda M."/>
            <person name="Iwasaki W."/>
        </authorList>
    </citation>
    <scope>NUCLEOTIDE SEQUENCE [LARGE SCALE GENOMIC DNA]</scope>
    <source>
        <strain evidence="1 2">NBRC 15940</strain>
    </source>
</reference>